<organism evidence="1 2">
    <name type="scientific">Eubacterium callanderi</name>
    <dbReference type="NCBI Taxonomy" id="53442"/>
    <lineage>
        <taxon>Bacteria</taxon>
        <taxon>Bacillati</taxon>
        <taxon>Bacillota</taxon>
        <taxon>Clostridia</taxon>
        <taxon>Eubacteriales</taxon>
        <taxon>Eubacteriaceae</taxon>
        <taxon>Eubacterium</taxon>
    </lineage>
</organism>
<name>A0AB74EU66_9FIRM</name>
<dbReference type="RefSeq" id="WP_073382021.1">
    <property type="nucleotide sequence ID" value="NZ_FRBP01000001.1"/>
</dbReference>
<protein>
    <submittedName>
        <fullName evidence="1">Phage terminase, small subunit, putative, P27 family</fullName>
    </submittedName>
</protein>
<gene>
    <name evidence="1" type="ORF">SAMN04515649_101318</name>
</gene>
<comment type="caution">
    <text evidence="1">The sequence shown here is derived from an EMBL/GenBank/DDBJ whole genome shotgun (WGS) entry which is preliminary data.</text>
</comment>
<dbReference type="NCBIfam" id="TIGR01558">
    <property type="entry name" value="sm_term_P27"/>
    <property type="match status" value="1"/>
</dbReference>
<dbReference type="EMBL" id="FRBP01000001">
    <property type="protein sequence ID" value="SHK93806.1"/>
    <property type="molecule type" value="Genomic_DNA"/>
</dbReference>
<reference evidence="1 2" key="1">
    <citation type="submission" date="2016-11" db="EMBL/GenBank/DDBJ databases">
        <authorList>
            <person name="Varghese N."/>
            <person name="Submissions S."/>
        </authorList>
    </citation>
    <scope>NUCLEOTIDE SEQUENCE [LARGE SCALE GENOMIC DNA]</scope>
    <source>
        <strain evidence="1 2">FD</strain>
    </source>
</reference>
<dbReference type="Pfam" id="PF05119">
    <property type="entry name" value="Terminase_4"/>
    <property type="match status" value="1"/>
</dbReference>
<proteinExistence type="predicted"/>
<evidence type="ECO:0000313" key="2">
    <source>
        <dbReference type="Proteomes" id="UP000184012"/>
    </source>
</evidence>
<accession>A0AB74EU66</accession>
<dbReference type="Proteomes" id="UP000184012">
    <property type="component" value="Unassembled WGS sequence"/>
</dbReference>
<sequence>MKKTAPTWINDTAKKEWRRVVKLIIEENKEIEDKDLKTLETYCVNYAKWQKCEALLDSKGFTFETPNGYIQQRPEVAIANKAQERMLAAAKELGLTPASRSRMNKQKMVLIDENYDDELEDMIAHDA</sequence>
<dbReference type="InterPro" id="IPR006448">
    <property type="entry name" value="Phage_term_ssu_P27"/>
</dbReference>
<dbReference type="AlphaFoldDB" id="A0AB74EU66"/>
<evidence type="ECO:0000313" key="1">
    <source>
        <dbReference type="EMBL" id="SHK93806.1"/>
    </source>
</evidence>